<proteinExistence type="predicted"/>
<evidence type="ECO:0000313" key="2">
    <source>
        <dbReference type="Proteomes" id="UP001470230"/>
    </source>
</evidence>
<organism evidence="1 2">
    <name type="scientific">Tritrichomonas musculus</name>
    <dbReference type="NCBI Taxonomy" id="1915356"/>
    <lineage>
        <taxon>Eukaryota</taxon>
        <taxon>Metamonada</taxon>
        <taxon>Parabasalia</taxon>
        <taxon>Tritrichomonadida</taxon>
        <taxon>Tritrichomonadidae</taxon>
        <taxon>Tritrichomonas</taxon>
    </lineage>
</organism>
<sequence>MSENTETINIGLNILLLSFSIPREHIKDNDDIRVSITTYPEKTKQHFRLHAKYIDHSDHNFRLNITNKTKMILFVIKKKSFILNDPVISCTTIHSSNFPKIPSNFDKTSDTISTDIKTFNLYEPIIREHNENEDENKQSSIEIKNNQVRKVKGQMQVQFTFSSPYAESELDTNDKKTQIGKHKNNKMVNRGFESHSNKIHHGKADDSYISIS</sequence>
<comment type="caution">
    <text evidence="1">The sequence shown here is derived from an EMBL/GenBank/DDBJ whole genome shotgun (WGS) entry which is preliminary data.</text>
</comment>
<accession>A0ABR2JPS2</accession>
<gene>
    <name evidence="1" type="ORF">M9Y10_003569</name>
</gene>
<protein>
    <submittedName>
        <fullName evidence="1">Uncharacterized protein</fullName>
    </submittedName>
</protein>
<dbReference type="EMBL" id="JAPFFF010000010">
    <property type="protein sequence ID" value="KAK8880871.1"/>
    <property type="molecule type" value="Genomic_DNA"/>
</dbReference>
<dbReference type="Proteomes" id="UP001470230">
    <property type="component" value="Unassembled WGS sequence"/>
</dbReference>
<keyword evidence="2" id="KW-1185">Reference proteome</keyword>
<name>A0ABR2JPS2_9EUKA</name>
<reference evidence="1 2" key="1">
    <citation type="submission" date="2024-04" db="EMBL/GenBank/DDBJ databases">
        <title>Tritrichomonas musculus Genome.</title>
        <authorList>
            <person name="Alves-Ferreira E."/>
            <person name="Grigg M."/>
            <person name="Lorenzi H."/>
            <person name="Galac M."/>
        </authorList>
    </citation>
    <scope>NUCLEOTIDE SEQUENCE [LARGE SCALE GENOMIC DNA]</scope>
    <source>
        <strain evidence="1 2">EAF2021</strain>
    </source>
</reference>
<evidence type="ECO:0000313" key="1">
    <source>
        <dbReference type="EMBL" id="KAK8880871.1"/>
    </source>
</evidence>